<feature type="domain" description="HTH cro/C1-type" evidence="2">
    <location>
        <begin position="123"/>
        <end position="177"/>
    </location>
</feature>
<accession>A0A1M4S4C7</accession>
<dbReference type="OrthoDB" id="2736385at2"/>
<feature type="domain" description="HTH cro/C1-type" evidence="2">
    <location>
        <begin position="32"/>
        <end position="77"/>
    </location>
</feature>
<keyword evidence="4" id="KW-1185">Reference proteome</keyword>
<dbReference type="GO" id="GO:0005829">
    <property type="term" value="C:cytosol"/>
    <property type="evidence" value="ECO:0007669"/>
    <property type="project" value="TreeGrafter"/>
</dbReference>
<reference evidence="4" key="1">
    <citation type="submission" date="2016-11" db="EMBL/GenBank/DDBJ databases">
        <authorList>
            <person name="Varghese N."/>
            <person name="Submissions S."/>
        </authorList>
    </citation>
    <scope>NUCLEOTIDE SEQUENCE [LARGE SCALE GENOMIC DNA]</scope>
    <source>
        <strain evidence="4">DSM 19514</strain>
    </source>
</reference>
<dbReference type="EMBL" id="FQUL01000001">
    <property type="protein sequence ID" value="SHE27064.1"/>
    <property type="molecule type" value="Genomic_DNA"/>
</dbReference>
<dbReference type="Proteomes" id="UP000184295">
    <property type="component" value="Unassembled WGS sequence"/>
</dbReference>
<dbReference type="InterPro" id="IPR050807">
    <property type="entry name" value="TransReg_Diox_bact_type"/>
</dbReference>
<keyword evidence="1" id="KW-0238">DNA-binding</keyword>
<dbReference type="Pfam" id="PF01381">
    <property type="entry name" value="HTH_3"/>
    <property type="match status" value="1"/>
</dbReference>
<dbReference type="InterPro" id="IPR010982">
    <property type="entry name" value="Lambda_DNA-bd_dom_sf"/>
</dbReference>
<gene>
    <name evidence="3" type="ORF">SAMN02745225_00010</name>
</gene>
<evidence type="ECO:0000313" key="3">
    <source>
        <dbReference type="EMBL" id="SHE27064.1"/>
    </source>
</evidence>
<dbReference type="PANTHER" id="PTHR46797:SF1">
    <property type="entry name" value="METHYLPHOSPHONATE SYNTHASE"/>
    <property type="match status" value="1"/>
</dbReference>
<dbReference type="PROSITE" id="PS50943">
    <property type="entry name" value="HTH_CROC1"/>
    <property type="match status" value="2"/>
</dbReference>
<dbReference type="GO" id="GO:0003700">
    <property type="term" value="F:DNA-binding transcription factor activity"/>
    <property type="evidence" value="ECO:0007669"/>
    <property type="project" value="TreeGrafter"/>
</dbReference>
<dbReference type="RefSeq" id="WP_072787515.1">
    <property type="nucleotide sequence ID" value="NZ_FQUL01000001.1"/>
</dbReference>
<name>A0A1M4S4C7_9ACTN</name>
<dbReference type="Gene3D" id="1.10.260.40">
    <property type="entry name" value="lambda repressor-like DNA-binding domains"/>
    <property type="match status" value="2"/>
</dbReference>
<evidence type="ECO:0000313" key="4">
    <source>
        <dbReference type="Proteomes" id="UP000184295"/>
    </source>
</evidence>
<dbReference type="GO" id="GO:0003677">
    <property type="term" value="F:DNA binding"/>
    <property type="evidence" value="ECO:0007669"/>
    <property type="project" value="UniProtKB-KW"/>
</dbReference>
<dbReference type="CDD" id="cd00093">
    <property type="entry name" value="HTH_XRE"/>
    <property type="match status" value="2"/>
</dbReference>
<organism evidence="3 4">
    <name type="scientific">Ferrithrix thermotolerans DSM 19514</name>
    <dbReference type="NCBI Taxonomy" id="1121881"/>
    <lineage>
        <taxon>Bacteria</taxon>
        <taxon>Bacillati</taxon>
        <taxon>Actinomycetota</taxon>
        <taxon>Acidimicrobiia</taxon>
        <taxon>Acidimicrobiales</taxon>
        <taxon>Acidimicrobiaceae</taxon>
        <taxon>Ferrithrix</taxon>
    </lineage>
</organism>
<dbReference type="PANTHER" id="PTHR46797">
    <property type="entry name" value="HTH-TYPE TRANSCRIPTIONAL REGULATOR"/>
    <property type="match status" value="1"/>
</dbReference>
<protein>
    <submittedName>
        <fullName evidence="3">Helix-turn-helix</fullName>
    </submittedName>
</protein>
<evidence type="ECO:0000259" key="2">
    <source>
        <dbReference type="PROSITE" id="PS50943"/>
    </source>
</evidence>
<sequence length="245" mass="28303">MVQRIENPVKWGSISKQAREALNALLPSDLALSQSAHAKMSGFPRQMLWLYEQGGREPGFGVIDKLLYVLGMDMQWKLVPMSETPETPLAVDIGSNLYELPKPDPRNYDRRIRQYFFWPGMLIRTARKKVNISQHELALLCGTSQGAISAYEQDVHQPALSTLERIVGVLGFHLTVRVLPYDISTELHWLHQAEFPKQAMQRVQQWREEYNTMFGCEQDGLGYRPNPLIDVKYHQYRRFLLSQVS</sequence>
<dbReference type="AlphaFoldDB" id="A0A1M4S4C7"/>
<evidence type="ECO:0000256" key="1">
    <source>
        <dbReference type="ARBA" id="ARBA00023125"/>
    </source>
</evidence>
<dbReference type="InterPro" id="IPR001387">
    <property type="entry name" value="Cro/C1-type_HTH"/>
</dbReference>
<dbReference type="SUPFAM" id="SSF47413">
    <property type="entry name" value="lambda repressor-like DNA-binding domains"/>
    <property type="match status" value="2"/>
</dbReference>
<dbReference type="SMART" id="SM00530">
    <property type="entry name" value="HTH_XRE"/>
    <property type="match status" value="2"/>
</dbReference>
<proteinExistence type="predicted"/>